<dbReference type="GO" id="GO:0046961">
    <property type="term" value="F:proton-transporting ATPase activity, rotational mechanism"/>
    <property type="evidence" value="ECO:0007669"/>
    <property type="project" value="InterPro"/>
</dbReference>
<dbReference type="eggNOG" id="arCOG04102">
    <property type="taxonomic scope" value="Archaea"/>
</dbReference>
<dbReference type="InterPro" id="IPR022944">
    <property type="entry name" value="ATPase_V1-cplx_fsu_bac/arc"/>
</dbReference>
<dbReference type="GO" id="GO:0005524">
    <property type="term" value="F:ATP binding"/>
    <property type="evidence" value="ECO:0007669"/>
    <property type="project" value="UniProtKB-UniRule"/>
</dbReference>
<accession>H8I4H2</accession>
<name>H8I4H2_METCZ</name>
<protein>
    <recommendedName>
        <fullName evidence="7">A-type ATP synthase subunit F</fullName>
    </recommendedName>
</protein>
<keyword evidence="2 7" id="KW-0813">Transport</keyword>
<evidence type="ECO:0000256" key="3">
    <source>
        <dbReference type="ARBA" id="ARBA00022781"/>
    </source>
</evidence>
<dbReference type="GO" id="GO:0042777">
    <property type="term" value="P:proton motive force-driven plasma membrane ATP synthesis"/>
    <property type="evidence" value="ECO:0007669"/>
    <property type="project" value="UniProtKB-UniRule"/>
</dbReference>
<gene>
    <name evidence="8" type="primary">atpF-1</name>
    <name evidence="7" type="synonym">atpF</name>
    <name evidence="8" type="ordered locus">Mtc_1397</name>
</gene>
<dbReference type="HOGENOM" id="CLU_135754_2_2_2"/>
<evidence type="ECO:0000256" key="5">
    <source>
        <dbReference type="ARBA" id="ARBA00023136"/>
    </source>
</evidence>
<comment type="similarity">
    <text evidence="1 7">Belongs to the V-ATPase F subunit family.</text>
</comment>
<dbReference type="Proteomes" id="UP000005233">
    <property type="component" value="Chromosome"/>
</dbReference>
<reference evidence="8 9" key="1">
    <citation type="journal article" date="2012" name="J. Bacteriol.">
        <title>Complete genome sequence of a thermophilic methanogen, Methanocella conradii HZ254, isolated from Chinese rice field soil.</title>
        <authorList>
            <person name="Lu Z."/>
            <person name="Lu Y."/>
        </authorList>
    </citation>
    <scope>NUCLEOTIDE SEQUENCE [LARGE SCALE GENOMIC DNA]</scope>
    <source>
        <strain evidence="9">DSM 24694 / JCM 17849 / CGMCC 1.5162 / HZ254</strain>
    </source>
</reference>
<sequence length="100" mass="11056">MMEIAVIGKSDFTMGFRLAGVRKAYDVADAKELEARVRECLNDEEVGIVVLHADDVKKLPAALQKTVDESVEPTFIAIGGREEVGLRDKIKRAIGVDLWK</sequence>
<dbReference type="SUPFAM" id="SSF159468">
    <property type="entry name" value="AtpF-like"/>
    <property type="match status" value="1"/>
</dbReference>
<dbReference type="Pfam" id="PF01990">
    <property type="entry name" value="ATP-synt_F"/>
    <property type="match status" value="1"/>
</dbReference>
<keyword evidence="3 7" id="KW-0375">Hydrogen ion transport</keyword>
<evidence type="ECO:0000256" key="2">
    <source>
        <dbReference type="ARBA" id="ARBA00022448"/>
    </source>
</evidence>
<evidence type="ECO:0000313" key="9">
    <source>
        <dbReference type="Proteomes" id="UP000005233"/>
    </source>
</evidence>
<dbReference type="InterPro" id="IPR036906">
    <property type="entry name" value="ATPase_V1_fsu_sf"/>
</dbReference>
<dbReference type="GO" id="GO:0016787">
    <property type="term" value="F:hydrolase activity"/>
    <property type="evidence" value="ECO:0007669"/>
    <property type="project" value="UniProtKB-KW"/>
</dbReference>
<organism evidence="8 9">
    <name type="scientific">Methanocella conradii (strain DSM 24694 / JCM 17849 / CGMCC 1.5162 / HZ254)</name>
    <dbReference type="NCBI Taxonomy" id="1041930"/>
    <lineage>
        <taxon>Archaea</taxon>
        <taxon>Methanobacteriati</taxon>
        <taxon>Methanobacteriota</taxon>
        <taxon>Stenosarchaea group</taxon>
        <taxon>Methanomicrobia</taxon>
        <taxon>Methanocellales</taxon>
        <taxon>Methanocellaceae</taxon>
        <taxon>Methanocella</taxon>
    </lineage>
</organism>
<keyword evidence="6 7" id="KW-0066">ATP synthesis</keyword>
<proteinExistence type="inferred from homology"/>
<dbReference type="KEGG" id="mez:Mtc_1397"/>
<dbReference type="GO" id="GO:0005886">
    <property type="term" value="C:plasma membrane"/>
    <property type="evidence" value="ECO:0007669"/>
    <property type="project" value="UniProtKB-SubCell"/>
</dbReference>
<dbReference type="EMBL" id="CP003243">
    <property type="protein sequence ID" value="AFD00151.1"/>
    <property type="molecule type" value="Genomic_DNA"/>
</dbReference>
<dbReference type="AlphaFoldDB" id="H8I4H2"/>
<keyword evidence="7" id="KW-1003">Cell membrane</keyword>
<dbReference type="STRING" id="1041930.Mtc_1397"/>
<keyword evidence="4 7" id="KW-0406">Ion transport</keyword>
<keyword evidence="8" id="KW-0378">Hydrolase</keyword>
<dbReference type="Gene3D" id="3.40.50.10580">
    <property type="entry name" value="ATPase, V1 complex, subunit F"/>
    <property type="match status" value="1"/>
</dbReference>
<evidence type="ECO:0000313" key="8">
    <source>
        <dbReference type="EMBL" id="AFD00151.1"/>
    </source>
</evidence>
<comment type="subunit">
    <text evidence="7">Has multiple subunits with at least A(3), B(3), C, D, E, F, H, I and proteolipid K(x).</text>
</comment>
<evidence type="ECO:0000256" key="4">
    <source>
        <dbReference type="ARBA" id="ARBA00023065"/>
    </source>
</evidence>
<keyword evidence="9" id="KW-1185">Reference proteome</keyword>
<evidence type="ECO:0000256" key="1">
    <source>
        <dbReference type="ARBA" id="ARBA00010148"/>
    </source>
</evidence>
<dbReference type="HAMAP" id="MF_00312">
    <property type="entry name" value="ATP_synth_F_arch"/>
    <property type="match status" value="1"/>
</dbReference>
<evidence type="ECO:0000256" key="6">
    <source>
        <dbReference type="ARBA" id="ARBA00023310"/>
    </source>
</evidence>
<dbReference type="NCBIfam" id="NF002577">
    <property type="entry name" value="PRK02228.1"/>
    <property type="match status" value="1"/>
</dbReference>
<dbReference type="InterPro" id="IPR008218">
    <property type="entry name" value="ATPase_V1-cplx_f_g_su"/>
</dbReference>
<comment type="subcellular location">
    <subcellularLocation>
        <location evidence="7">Cell membrane</location>
        <topology evidence="7">Peripheral membrane protein</topology>
    </subcellularLocation>
</comment>
<keyword evidence="5 7" id="KW-0472">Membrane</keyword>
<dbReference type="GO" id="GO:0046933">
    <property type="term" value="F:proton-transporting ATP synthase activity, rotational mechanism"/>
    <property type="evidence" value="ECO:0007669"/>
    <property type="project" value="UniProtKB-UniRule"/>
</dbReference>
<evidence type="ECO:0000256" key="7">
    <source>
        <dbReference type="HAMAP-Rule" id="MF_00312"/>
    </source>
</evidence>
<comment type="function">
    <text evidence="7">Component of the A-type ATP synthase that produces ATP from ADP in the presence of a proton gradient across the membrane.</text>
</comment>